<evidence type="ECO:0000313" key="2">
    <source>
        <dbReference type="Proteomes" id="UP001419268"/>
    </source>
</evidence>
<reference evidence="1 2" key="1">
    <citation type="submission" date="2024-01" db="EMBL/GenBank/DDBJ databases">
        <title>Genome assemblies of Stephania.</title>
        <authorList>
            <person name="Yang L."/>
        </authorList>
    </citation>
    <scope>NUCLEOTIDE SEQUENCE [LARGE SCALE GENOMIC DNA]</scope>
    <source>
        <strain evidence="1">JXDWG</strain>
        <tissue evidence="1">Leaf</tissue>
    </source>
</reference>
<comment type="caution">
    <text evidence="1">The sequence shown here is derived from an EMBL/GenBank/DDBJ whole genome shotgun (WGS) entry which is preliminary data.</text>
</comment>
<dbReference type="AlphaFoldDB" id="A0AAP0L5U4"/>
<gene>
    <name evidence="1" type="ORF">Scep_000057</name>
</gene>
<organism evidence="1 2">
    <name type="scientific">Stephania cephalantha</name>
    <dbReference type="NCBI Taxonomy" id="152367"/>
    <lineage>
        <taxon>Eukaryota</taxon>
        <taxon>Viridiplantae</taxon>
        <taxon>Streptophyta</taxon>
        <taxon>Embryophyta</taxon>
        <taxon>Tracheophyta</taxon>
        <taxon>Spermatophyta</taxon>
        <taxon>Magnoliopsida</taxon>
        <taxon>Ranunculales</taxon>
        <taxon>Menispermaceae</taxon>
        <taxon>Menispermoideae</taxon>
        <taxon>Cissampelideae</taxon>
        <taxon>Stephania</taxon>
    </lineage>
</organism>
<evidence type="ECO:0000313" key="1">
    <source>
        <dbReference type="EMBL" id="KAK9164866.1"/>
    </source>
</evidence>
<accession>A0AAP0L5U4</accession>
<proteinExistence type="predicted"/>
<keyword evidence="2" id="KW-1185">Reference proteome</keyword>
<protein>
    <submittedName>
        <fullName evidence="1">Uncharacterized protein</fullName>
    </submittedName>
</protein>
<dbReference type="Proteomes" id="UP001419268">
    <property type="component" value="Unassembled WGS sequence"/>
</dbReference>
<sequence length="151" mass="17113">MGNAKKLGLWHTKTFRPITTHQELEPIMARLGFAVSPATAVPGWIEYHYVAARLRRDLSTSAELPIPRLPYPRIDGLHVSTYLPFFDALTFYLGDCLVADHLHGKKIKAMLDPSKPIIDSHILLTFFKALLKLELQRTHAHFGSYTLACYV</sequence>
<dbReference type="EMBL" id="JBBNAG010000001">
    <property type="protein sequence ID" value="KAK9164866.1"/>
    <property type="molecule type" value="Genomic_DNA"/>
</dbReference>
<name>A0AAP0L5U4_9MAGN</name>